<dbReference type="RefSeq" id="WP_268801982.1">
    <property type="nucleotide sequence ID" value="NZ_FRAB01000002.1"/>
</dbReference>
<evidence type="ECO:0000256" key="3">
    <source>
        <dbReference type="ARBA" id="ARBA00022487"/>
    </source>
</evidence>
<dbReference type="EMBL" id="FRAB01000002">
    <property type="protein sequence ID" value="SHJ43646.1"/>
    <property type="molecule type" value="Genomic_DNA"/>
</dbReference>
<dbReference type="SUPFAM" id="SSF53474">
    <property type="entry name" value="alpha/beta-Hydrolases"/>
    <property type="match status" value="1"/>
</dbReference>
<evidence type="ECO:0000313" key="7">
    <source>
        <dbReference type="Proteomes" id="UP000184395"/>
    </source>
</evidence>
<accession>A0A1M6JAC4</accession>
<reference evidence="6 7" key="1">
    <citation type="submission" date="2016-11" db="EMBL/GenBank/DDBJ databases">
        <authorList>
            <person name="Jaros S."/>
            <person name="Januszkiewicz K."/>
            <person name="Wedrychowicz H."/>
        </authorList>
    </citation>
    <scope>NUCLEOTIDE SEQUENCE [LARGE SCALE GENOMIC DNA]</scope>
    <source>
        <strain evidence="6 7">LMG 20594</strain>
    </source>
</reference>
<dbReference type="STRING" id="169427.SAMN05192548_10021"/>
<dbReference type="InterPro" id="IPR029058">
    <property type="entry name" value="AB_hydrolase_fold"/>
</dbReference>
<name>A0A1M6JAC4_9BURK</name>
<dbReference type="PANTHER" id="PTHR10061:SF0">
    <property type="entry name" value="S-FORMYLGLUTATHIONE HYDROLASE"/>
    <property type="match status" value="1"/>
</dbReference>
<dbReference type="GO" id="GO:0005829">
    <property type="term" value="C:cytosol"/>
    <property type="evidence" value="ECO:0007669"/>
    <property type="project" value="TreeGrafter"/>
</dbReference>
<keyword evidence="4 6" id="KW-0378">Hydrolase</keyword>
<dbReference type="Proteomes" id="UP000184395">
    <property type="component" value="Unassembled WGS sequence"/>
</dbReference>
<evidence type="ECO:0000256" key="4">
    <source>
        <dbReference type="ARBA" id="ARBA00022801"/>
    </source>
</evidence>
<evidence type="ECO:0000256" key="2">
    <source>
        <dbReference type="ARBA" id="ARBA00012479"/>
    </source>
</evidence>
<dbReference type="Gene3D" id="3.40.50.1820">
    <property type="entry name" value="alpha/beta hydrolase"/>
    <property type="match status" value="1"/>
</dbReference>
<feature type="non-terminal residue" evidence="6">
    <location>
        <position position="1"/>
    </location>
</feature>
<organism evidence="6 7">
    <name type="scientific">Paraburkholderia terricola</name>
    <dbReference type="NCBI Taxonomy" id="169427"/>
    <lineage>
        <taxon>Bacteria</taxon>
        <taxon>Pseudomonadati</taxon>
        <taxon>Pseudomonadota</taxon>
        <taxon>Betaproteobacteria</taxon>
        <taxon>Burkholderiales</taxon>
        <taxon>Burkholderiaceae</taxon>
        <taxon>Paraburkholderia</taxon>
    </lineage>
</organism>
<dbReference type="EC" id="3.1.2.12" evidence="2"/>
<dbReference type="Pfam" id="PF00756">
    <property type="entry name" value="Esterase"/>
    <property type="match status" value="1"/>
</dbReference>
<keyword evidence="3" id="KW-0719">Serine esterase</keyword>
<dbReference type="InterPro" id="IPR014186">
    <property type="entry name" value="S-formylglutathione_hydrol"/>
</dbReference>
<proteinExistence type="inferred from homology"/>
<protein>
    <recommendedName>
        <fullName evidence="2">S-formylglutathione hydrolase</fullName>
        <ecNumber evidence="2">3.1.2.12</ecNumber>
    </recommendedName>
</protein>
<dbReference type="AlphaFoldDB" id="A0A1M6JAC4"/>
<gene>
    <name evidence="6" type="ORF">SAMN05192548_10021</name>
</gene>
<dbReference type="GO" id="GO:0046294">
    <property type="term" value="P:formaldehyde catabolic process"/>
    <property type="evidence" value="ECO:0007669"/>
    <property type="project" value="InterPro"/>
</dbReference>
<dbReference type="InterPro" id="IPR000801">
    <property type="entry name" value="Esterase-like"/>
</dbReference>
<evidence type="ECO:0000313" key="6">
    <source>
        <dbReference type="EMBL" id="SHJ43646.1"/>
    </source>
</evidence>
<comment type="catalytic activity">
    <reaction evidence="5">
        <text>S-formylglutathione + H2O = formate + glutathione + H(+)</text>
        <dbReference type="Rhea" id="RHEA:14961"/>
        <dbReference type="ChEBI" id="CHEBI:15377"/>
        <dbReference type="ChEBI" id="CHEBI:15378"/>
        <dbReference type="ChEBI" id="CHEBI:15740"/>
        <dbReference type="ChEBI" id="CHEBI:57688"/>
        <dbReference type="ChEBI" id="CHEBI:57925"/>
        <dbReference type="EC" id="3.1.2.12"/>
    </reaction>
</comment>
<dbReference type="PANTHER" id="PTHR10061">
    <property type="entry name" value="S-FORMYLGLUTATHIONE HYDROLASE"/>
    <property type="match status" value="1"/>
</dbReference>
<dbReference type="GO" id="GO:0018738">
    <property type="term" value="F:S-formylglutathione hydrolase activity"/>
    <property type="evidence" value="ECO:0007669"/>
    <property type="project" value="UniProtKB-EC"/>
</dbReference>
<sequence length="64" mass="7121">ILIDQGLADQFLAEQLNPDVFEAACKAAGQPLTLRRHAGYDHGYYFISTFIEDHIAHHAKVLLG</sequence>
<comment type="similarity">
    <text evidence="1">Belongs to the esterase D family.</text>
</comment>
<evidence type="ECO:0000256" key="5">
    <source>
        <dbReference type="ARBA" id="ARBA00047590"/>
    </source>
</evidence>
<evidence type="ECO:0000256" key="1">
    <source>
        <dbReference type="ARBA" id="ARBA00005622"/>
    </source>
</evidence>
<dbReference type="GO" id="GO:0052689">
    <property type="term" value="F:carboxylic ester hydrolase activity"/>
    <property type="evidence" value="ECO:0007669"/>
    <property type="project" value="UniProtKB-KW"/>
</dbReference>